<protein>
    <submittedName>
        <fullName evidence="2">Serine/threonine-protein kinase</fullName>
    </submittedName>
</protein>
<dbReference type="PANTHER" id="PTHR24362:SF309">
    <property type="entry name" value="PROTEIN KINASE DOMAIN-CONTAINING PROTEIN"/>
    <property type="match status" value="1"/>
</dbReference>
<dbReference type="PROSITE" id="PS00108">
    <property type="entry name" value="PROTEIN_KINASE_ST"/>
    <property type="match status" value="1"/>
</dbReference>
<dbReference type="PROSITE" id="PS50011">
    <property type="entry name" value="PROTEIN_KINASE_DOM"/>
    <property type="match status" value="1"/>
</dbReference>
<proteinExistence type="predicted"/>
<reference evidence="2" key="1">
    <citation type="journal article" date="2017" name="Elife">
        <title>The kinetoplastid-infecting Bodo saltans virus (BsV), a window into the most abundant giant viruses in the sea.</title>
        <authorList>
            <person name="Deeg C.M."/>
            <person name="Chow C.-E.T."/>
            <person name="Suttle C.A."/>
        </authorList>
    </citation>
    <scope>NUCLEOTIDE SEQUENCE</scope>
    <source>
        <strain evidence="2">NG1</strain>
    </source>
</reference>
<feature type="domain" description="Protein kinase" evidence="1">
    <location>
        <begin position="93"/>
        <end position="400"/>
    </location>
</feature>
<dbReference type="SMART" id="SM00220">
    <property type="entry name" value="S_TKc"/>
    <property type="match status" value="1"/>
</dbReference>
<dbReference type="InterPro" id="IPR011009">
    <property type="entry name" value="Kinase-like_dom_sf"/>
</dbReference>
<dbReference type="PANTHER" id="PTHR24362">
    <property type="entry name" value="SERINE/THREONINE-PROTEIN KINASE NEK"/>
    <property type="match status" value="1"/>
</dbReference>
<evidence type="ECO:0000313" key="2">
    <source>
        <dbReference type="EMBL" id="ATZ80213.1"/>
    </source>
</evidence>
<gene>
    <name evidence="2" type="ORF">BMW23_0154</name>
</gene>
<dbReference type="GO" id="GO:0005524">
    <property type="term" value="F:ATP binding"/>
    <property type="evidence" value="ECO:0007669"/>
    <property type="project" value="InterPro"/>
</dbReference>
<dbReference type="InterPro" id="IPR000719">
    <property type="entry name" value="Prot_kinase_dom"/>
</dbReference>
<keyword evidence="2" id="KW-0808">Transferase</keyword>
<dbReference type="SUPFAM" id="SSF56112">
    <property type="entry name" value="Protein kinase-like (PK-like)"/>
    <property type="match status" value="1"/>
</dbReference>
<name>A0A2H4UTE7_9VIRU</name>
<sequence length="415" mass="48067">MYYMDYIYKFKKYSSKMNNVLNGGLNIIIDCNNKKCYDDVKETINFNKNKVICIKDFVFVTKTEKNMSLLLTIYSKLTIVFENEKFLQYEEKFKIISKISSGVYGVVYLYRSQSNKYIAIKYGKIYEKIQKVNNSNVSIIVNPLDDDINVINVLKKSKICDNIIISCHVDINRAPWQTHDTKSLFMEYMDNTLDCAVKKSMLNEKSLANIIVQLLKIAKCLYDKNIYYTDMKLINILFKCTDDNNANMLLCDFGGIASIDEKNENIIGLATFPPLLYELGDNLNGNTGIIKNPTIEHVLWVFGITILTIICDYSPFYHKTINTIKNEIHNNNNKINNYITGYNVIIENKIKLLSDRFTDKNNANFIISIMSLVLKMDKYTFNNGEPRLSVNDIEMIESLVDEFDLYNKKNNILIS</sequence>
<dbReference type="Gene3D" id="3.30.200.20">
    <property type="entry name" value="Phosphorylase Kinase, domain 1"/>
    <property type="match status" value="1"/>
</dbReference>
<dbReference type="GO" id="GO:0004672">
    <property type="term" value="F:protein kinase activity"/>
    <property type="evidence" value="ECO:0007669"/>
    <property type="project" value="InterPro"/>
</dbReference>
<dbReference type="Proteomes" id="UP000240325">
    <property type="component" value="Segment"/>
</dbReference>
<keyword evidence="2" id="KW-0418">Kinase</keyword>
<organism evidence="2">
    <name type="scientific">Bodo saltans virus</name>
    <dbReference type="NCBI Taxonomy" id="2024608"/>
    <lineage>
        <taxon>Viruses</taxon>
        <taxon>Varidnaviria</taxon>
        <taxon>Bamfordvirae</taxon>
        <taxon>Nucleocytoviricota</taxon>
        <taxon>Megaviricetes</taxon>
        <taxon>Imitervirales</taxon>
        <taxon>Mimiviridae</taxon>
        <taxon>Klosneuvirinae</taxon>
        <taxon>Theiavirus</taxon>
        <taxon>Theiavirus salishense</taxon>
    </lineage>
</organism>
<evidence type="ECO:0000259" key="1">
    <source>
        <dbReference type="PROSITE" id="PS50011"/>
    </source>
</evidence>
<dbReference type="Pfam" id="PF00069">
    <property type="entry name" value="Pkinase"/>
    <property type="match status" value="1"/>
</dbReference>
<dbReference type="EMBL" id="MF782455">
    <property type="protein sequence ID" value="ATZ80213.1"/>
    <property type="molecule type" value="Genomic_DNA"/>
</dbReference>
<dbReference type="InterPro" id="IPR008271">
    <property type="entry name" value="Ser/Thr_kinase_AS"/>
</dbReference>
<keyword evidence="3" id="KW-1185">Reference proteome</keyword>
<evidence type="ECO:0000313" key="3">
    <source>
        <dbReference type="Proteomes" id="UP000240325"/>
    </source>
</evidence>
<accession>A0A2H4UTE7</accession>
<dbReference type="Gene3D" id="1.10.510.10">
    <property type="entry name" value="Transferase(Phosphotransferase) domain 1"/>
    <property type="match status" value="1"/>
</dbReference>